<feature type="region of interest" description="Disordered" evidence="1">
    <location>
        <begin position="136"/>
        <end position="159"/>
    </location>
</feature>
<evidence type="ECO:0000256" key="1">
    <source>
        <dbReference type="SAM" id="MobiDB-lite"/>
    </source>
</evidence>
<dbReference type="AlphaFoldDB" id="A0A166P6I8"/>
<evidence type="ECO:0000313" key="2">
    <source>
        <dbReference type="EMBL" id="KZP25764.1"/>
    </source>
</evidence>
<name>A0A166P6I8_9AGAM</name>
<dbReference type="Proteomes" id="UP000076532">
    <property type="component" value="Unassembled WGS sequence"/>
</dbReference>
<gene>
    <name evidence="2" type="ORF">FIBSPDRAFT_366643</name>
</gene>
<sequence>MSVSFRSKLFHYPMSIKNAAHFLLDAPPYLVPVIYYDKFLHMLPVPLHGIQHRSCFSSTWSNVLQEAVTDSPYVMECSIKKPGDALVIISSPSFLESSSGRNIGRVDGSLLFIDSQRLMPPLVICRGSRHYRSSNFEEEGFDSSNQAPSKSAPYNDRRPGKAMWLKNLQPL</sequence>
<proteinExistence type="predicted"/>
<accession>A0A166P6I8</accession>
<keyword evidence="3" id="KW-1185">Reference proteome</keyword>
<dbReference type="EMBL" id="KV417518">
    <property type="protein sequence ID" value="KZP25764.1"/>
    <property type="molecule type" value="Genomic_DNA"/>
</dbReference>
<protein>
    <submittedName>
        <fullName evidence="2">Uncharacterized protein</fullName>
    </submittedName>
</protein>
<reference evidence="2 3" key="1">
    <citation type="journal article" date="2016" name="Mol. Biol. Evol.">
        <title>Comparative Genomics of Early-Diverging Mushroom-Forming Fungi Provides Insights into the Origins of Lignocellulose Decay Capabilities.</title>
        <authorList>
            <person name="Nagy L.G."/>
            <person name="Riley R."/>
            <person name="Tritt A."/>
            <person name="Adam C."/>
            <person name="Daum C."/>
            <person name="Floudas D."/>
            <person name="Sun H."/>
            <person name="Yadav J.S."/>
            <person name="Pangilinan J."/>
            <person name="Larsson K.H."/>
            <person name="Matsuura K."/>
            <person name="Barry K."/>
            <person name="Labutti K."/>
            <person name="Kuo R."/>
            <person name="Ohm R.A."/>
            <person name="Bhattacharya S.S."/>
            <person name="Shirouzu T."/>
            <person name="Yoshinaga Y."/>
            <person name="Martin F.M."/>
            <person name="Grigoriev I.V."/>
            <person name="Hibbett D.S."/>
        </authorList>
    </citation>
    <scope>NUCLEOTIDE SEQUENCE [LARGE SCALE GENOMIC DNA]</scope>
    <source>
        <strain evidence="2 3">CBS 109695</strain>
    </source>
</reference>
<evidence type="ECO:0000313" key="3">
    <source>
        <dbReference type="Proteomes" id="UP000076532"/>
    </source>
</evidence>
<organism evidence="2 3">
    <name type="scientific">Athelia psychrophila</name>
    <dbReference type="NCBI Taxonomy" id="1759441"/>
    <lineage>
        <taxon>Eukaryota</taxon>
        <taxon>Fungi</taxon>
        <taxon>Dikarya</taxon>
        <taxon>Basidiomycota</taxon>
        <taxon>Agaricomycotina</taxon>
        <taxon>Agaricomycetes</taxon>
        <taxon>Agaricomycetidae</taxon>
        <taxon>Atheliales</taxon>
        <taxon>Atheliaceae</taxon>
        <taxon>Athelia</taxon>
    </lineage>
</organism>